<sequence>MHELLPLSWKRIDRVRPVYRDISLPFSRTRWITYADIPHGYSVQILYEDLSCSYPDGYVFRGCPSAIGDYFSSANCSLLRTGAEAVLDLRKPHLKGKAVAGSLSRGKKHGFIEEISLHDANRRLFGQFQRETIHSGKPQLLHLFRDDPATACRSFVFRSFSGHWLAAMTLSERGPAALHTELMLRHRNAPGDIMECLVAGIFEVLEREGLKELSLGEVPFLLPMQPSEEPLNLMEQFMVSLAFCCKHAYDYEGLYRFKNKFDPEWRTVALCTNCTPSPLMLLELAMAMGFTDLLAHQSLDLLRQWITPS</sequence>
<dbReference type="GO" id="GO:0005886">
    <property type="term" value="C:plasma membrane"/>
    <property type="evidence" value="ECO:0007669"/>
    <property type="project" value="UniProtKB-SubCell"/>
</dbReference>
<organism evidence="7 8">
    <name type="scientific">Chlorobium limicola</name>
    <dbReference type="NCBI Taxonomy" id="1092"/>
    <lineage>
        <taxon>Bacteria</taxon>
        <taxon>Pseudomonadati</taxon>
        <taxon>Chlorobiota</taxon>
        <taxon>Chlorobiia</taxon>
        <taxon>Chlorobiales</taxon>
        <taxon>Chlorobiaceae</taxon>
        <taxon>Chlorobium/Pelodictyon group</taxon>
        <taxon>Chlorobium</taxon>
    </lineage>
</organism>
<keyword evidence="3" id="KW-0812">Transmembrane</keyword>
<dbReference type="PANTHER" id="PTHR34697:SF2">
    <property type="entry name" value="PHOSPHATIDYLGLYCEROL LYSYLTRANSFERASE"/>
    <property type="match status" value="1"/>
</dbReference>
<evidence type="ECO:0000256" key="4">
    <source>
        <dbReference type="ARBA" id="ARBA00022989"/>
    </source>
</evidence>
<evidence type="ECO:0000256" key="2">
    <source>
        <dbReference type="ARBA" id="ARBA00022475"/>
    </source>
</evidence>
<keyword evidence="4" id="KW-1133">Transmembrane helix</keyword>
<proteinExistence type="predicted"/>
<name>A0A117MQI6_CHLLI</name>
<comment type="caution">
    <text evidence="7">The sequence shown here is derived from an EMBL/GenBank/DDBJ whole genome shotgun (WGS) entry which is preliminary data.</text>
</comment>
<feature type="domain" description="Phosphatidylglycerol lysyltransferase C-terminal" evidence="6">
    <location>
        <begin position="57"/>
        <end position="268"/>
    </location>
</feature>
<dbReference type="GO" id="GO:0055091">
    <property type="term" value="P:phospholipid homeostasis"/>
    <property type="evidence" value="ECO:0007669"/>
    <property type="project" value="TreeGrafter"/>
</dbReference>
<evidence type="ECO:0000256" key="3">
    <source>
        <dbReference type="ARBA" id="ARBA00022692"/>
    </source>
</evidence>
<dbReference type="EMBL" id="LMBR01000099">
    <property type="protein sequence ID" value="KUL30292.1"/>
    <property type="molecule type" value="Genomic_DNA"/>
</dbReference>
<dbReference type="InterPro" id="IPR051211">
    <property type="entry name" value="PG_lysyltransferase"/>
</dbReference>
<dbReference type="AlphaFoldDB" id="A0A117MQI6"/>
<keyword evidence="8" id="KW-1185">Reference proteome</keyword>
<gene>
    <name evidence="7" type="ORF">ASB62_04345</name>
</gene>
<evidence type="ECO:0000313" key="8">
    <source>
        <dbReference type="Proteomes" id="UP000053937"/>
    </source>
</evidence>
<dbReference type="PANTHER" id="PTHR34697">
    <property type="entry name" value="PHOSPHATIDYLGLYCEROL LYSYLTRANSFERASE"/>
    <property type="match status" value="1"/>
</dbReference>
<keyword evidence="2" id="KW-1003">Cell membrane</keyword>
<reference evidence="7 8" key="1">
    <citation type="submission" date="2015-10" db="EMBL/GenBank/DDBJ databases">
        <title>Draft Genome Sequence of Chlorobium limicola strain Frasassi Growing under Artificial Lighting in the Frasassi Cave System.</title>
        <authorList>
            <person name="Mansor M."/>
            <person name="Macalady J."/>
        </authorList>
    </citation>
    <scope>NUCLEOTIDE SEQUENCE [LARGE SCALE GENOMIC DNA]</scope>
    <source>
        <strain evidence="7 8">Frasassi</strain>
    </source>
</reference>
<dbReference type="Pfam" id="PF09924">
    <property type="entry name" value="LPG_synthase_C"/>
    <property type="match status" value="1"/>
</dbReference>
<comment type="subcellular location">
    <subcellularLocation>
        <location evidence="1">Cell membrane</location>
        <topology evidence="1">Multi-pass membrane protein</topology>
    </subcellularLocation>
</comment>
<evidence type="ECO:0000313" key="7">
    <source>
        <dbReference type="EMBL" id="KUL30292.1"/>
    </source>
</evidence>
<dbReference type="OrthoDB" id="594838at2"/>
<protein>
    <recommendedName>
        <fullName evidence="6">Phosphatidylglycerol lysyltransferase C-terminal domain-containing protein</fullName>
    </recommendedName>
</protein>
<accession>A0A117MQI6</accession>
<evidence type="ECO:0000256" key="5">
    <source>
        <dbReference type="ARBA" id="ARBA00023136"/>
    </source>
</evidence>
<dbReference type="RefSeq" id="WP_059138784.1">
    <property type="nucleotide sequence ID" value="NZ_LMBR01000099.1"/>
</dbReference>
<keyword evidence="5" id="KW-0472">Membrane</keyword>
<dbReference type="InterPro" id="IPR024320">
    <property type="entry name" value="LPG_synthase_C"/>
</dbReference>
<dbReference type="Proteomes" id="UP000053937">
    <property type="component" value="Unassembled WGS sequence"/>
</dbReference>
<dbReference type="GO" id="GO:0016755">
    <property type="term" value="F:aminoacyltransferase activity"/>
    <property type="evidence" value="ECO:0007669"/>
    <property type="project" value="TreeGrafter"/>
</dbReference>
<evidence type="ECO:0000256" key="1">
    <source>
        <dbReference type="ARBA" id="ARBA00004651"/>
    </source>
</evidence>
<evidence type="ECO:0000259" key="6">
    <source>
        <dbReference type="Pfam" id="PF09924"/>
    </source>
</evidence>